<dbReference type="Proteomes" id="UP001497516">
    <property type="component" value="Chromosome 3"/>
</dbReference>
<protein>
    <submittedName>
        <fullName evidence="1">Uncharacterized protein</fullName>
    </submittedName>
</protein>
<evidence type="ECO:0000313" key="1">
    <source>
        <dbReference type="EMBL" id="CAL1377550.1"/>
    </source>
</evidence>
<keyword evidence="2" id="KW-1185">Reference proteome</keyword>
<dbReference type="AlphaFoldDB" id="A0AAV2DVG0"/>
<gene>
    <name evidence="1" type="ORF">LTRI10_LOCUS19190</name>
</gene>
<name>A0AAV2DVG0_9ROSI</name>
<sequence>MTTEDDYEASSSFFSPELRPRVVFPTGKVARTRQFFPLFLQVFLIFFARWSSKLLGAVAHLLVLEEEGLNPYQRKLNLRGETPGLSETSSWWTMMTAVNCDG</sequence>
<dbReference type="EMBL" id="OZ034816">
    <property type="protein sequence ID" value="CAL1377550.1"/>
    <property type="molecule type" value="Genomic_DNA"/>
</dbReference>
<organism evidence="1 2">
    <name type="scientific">Linum trigynum</name>
    <dbReference type="NCBI Taxonomy" id="586398"/>
    <lineage>
        <taxon>Eukaryota</taxon>
        <taxon>Viridiplantae</taxon>
        <taxon>Streptophyta</taxon>
        <taxon>Embryophyta</taxon>
        <taxon>Tracheophyta</taxon>
        <taxon>Spermatophyta</taxon>
        <taxon>Magnoliopsida</taxon>
        <taxon>eudicotyledons</taxon>
        <taxon>Gunneridae</taxon>
        <taxon>Pentapetalae</taxon>
        <taxon>rosids</taxon>
        <taxon>fabids</taxon>
        <taxon>Malpighiales</taxon>
        <taxon>Linaceae</taxon>
        <taxon>Linum</taxon>
    </lineage>
</organism>
<accession>A0AAV2DVG0</accession>
<proteinExistence type="predicted"/>
<evidence type="ECO:0000313" key="2">
    <source>
        <dbReference type="Proteomes" id="UP001497516"/>
    </source>
</evidence>
<reference evidence="1 2" key="1">
    <citation type="submission" date="2024-04" db="EMBL/GenBank/DDBJ databases">
        <authorList>
            <person name="Fracassetti M."/>
        </authorList>
    </citation>
    <scope>NUCLEOTIDE SEQUENCE [LARGE SCALE GENOMIC DNA]</scope>
</reference>